<comment type="caution">
    <text evidence="8">The sequence shown here is derived from an EMBL/GenBank/DDBJ whole genome shotgun (WGS) entry which is preliminary data.</text>
</comment>
<dbReference type="GO" id="GO:0006885">
    <property type="term" value="P:regulation of pH"/>
    <property type="evidence" value="ECO:0007669"/>
    <property type="project" value="InterPro"/>
</dbReference>
<dbReference type="PANTHER" id="PTHR30341:SF0">
    <property type="entry name" value="NA(+)_H(+) ANTIPORTER NHAA"/>
    <property type="match status" value="1"/>
</dbReference>
<dbReference type="GO" id="GO:0005886">
    <property type="term" value="C:plasma membrane"/>
    <property type="evidence" value="ECO:0007669"/>
    <property type="project" value="UniProtKB-SubCell"/>
</dbReference>
<dbReference type="InterPro" id="IPR023171">
    <property type="entry name" value="Na/H_antiporter_dom_sf"/>
</dbReference>
<keyword evidence="3" id="KW-1003">Cell membrane</keyword>
<name>A0A368YLK1_9RHOB</name>
<keyword evidence="9" id="KW-1185">Reference proteome</keyword>
<dbReference type="Proteomes" id="UP000253345">
    <property type="component" value="Unassembled WGS sequence"/>
</dbReference>
<dbReference type="RefSeq" id="WP_342770953.1">
    <property type="nucleotide sequence ID" value="NZ_QPJL01000029.1"/>
</dbReference>
<keyword evidence="6 7" id="KW-0472">Membrane</keyword>
<evidence type="ECO:0000256" key="4">
    <source>
        <dbReference type="ARBA" id="ARBA00022692"/>
    </source>
</evidence>
<dbReference type="EMBL" id="QPJL01000029">
    <property type="protein sequence ID" value="RCW79034.1"/>
    <property type="molecule type" value="Genomic_DNA"/>
</dbReference>
<evidence type="ECO:0000256" key="2">
    <source>
        <dbReference type="ARBA" id="ARBA00015550"/>
    </source>
</evidence>
<dbReference type="Gene3D" id="1.20.1530.10">
    <property type="entry name" value="Na+/H+ antiporter like domain"/>
    <property type="match status" value="1"/>
</dbReference>
<comment type="subcellular location">
    <subcellularLocation>
        <location evidence="1">Cell inner membrane</location>
        <topology evidence="1">Multi-pass membrane protein</topology>
    </subcellularLocation>
</comment>
<protein>
    <recommendedName>
        <fullName evidence="2">Putative Na(+)/H(+) antiporter NhaA homolog</fullName>
    </recommendedName>
</protein>
<dbReference type="Pfam" id="PF06965">
    <property type="entry name" value="Na_H_antiport_1"/>
    <property type="match status" value="1"/>
</dbReference>
<organism evidence="8 9">
    <name type="scientific">Paracoccus lutimaris</name>
    <dbReference type="NCBI Taxonomy" id="1490030"/>
    <lineage>
        <taxon>Bacteria</taxon>
        <taxon>Pseudomonadati</taxon>
        <taxon>Pseudomonadota</taxon>
        <taxon>Alphaproteobacteria</taxon>
        <taxon>Rhodobacterales</taxon>
        <taxon>Paracoccaceae</taxon>
        <taxon>Paracoccus</taxon>
    </lineage>
</organism>
<evidence type="ECO:0000313" key="9">
    <source>
        <dbReference type="Proteomes" id="UP000253345"/>
    </source>
</evidence>
<keyword evidence="4 7" id="KW-0812">Transmembrane</keyword>
<keyword evidence="5 7" id="KW-1133">Transmembrane helix</keyword>
<feature type="transmembrane region" description="Helical" evidence="7">
    <location>
        <begin position="100"/>
        <end position="128"/>
    </location>
</feature>
<dbReference type="AlphaFoldDB" id="A0A368YLK1"/>
<evidence type="ECO:0000256" key="5">
    <source>
        <dbReference type="ARBA" id="ARBA00022989"/>
    </source>
</evidence>
<feature type="transmembrane region" description="Helical" evidence="7">
    <location>
        <begin position="57"/>
        <end position="79"/>
    </location>
</feature>
<proteinExistence type="predicted"/>
<sequence>MNRIWNFVAQNSLLLIGGAALALIWANLAPDSYHQLVHLPIWSNAPIGLVEMHDGQAIRVVTLHFLINDLLMAFFFAMAAKEVWEAVILSGGSLRGKKALTPLIATLGGMMGPVAVYLTLAVLLGSLAEMGRGWAIPTATDIAFSYLVGRMVFGARHPAIRLPAAAGDCR</sequence>
<reference evidence="8 9" key="1">
    <citation type="submission" date="2018-07" db="EMBL/GenBank/DDBJ databases">
        <title>Genomic Encyclopedia of Type Strains, Phase III (KMG-III): the genomes of soil and plant-associated and newly described type strains.</title>
        <authorList>
            <person name="Whitman W."/>
        </authorList>
    </citation>
    <scope>NUCLEOTIDE SEQUENCE [LARGE SCALE GENOMIC DNA]</scope>
    <source>
        <strain evidence="8 9">CECT 8525</strain>
    </source>
</reference>
<evidence type="ECO:0000256" key="6">
    <source>
        <dbReference type="ARBA" id="ARBA00023136"/>
    </source>
</evidence>
<gene>
    <name evidence="8" type="ORF">DFP89_1299</name>
</gene>
<dbReference type="PANTHER" id="PTHR30341">
    <property type="entry name" value="SODIUM ION/PROTON ANTIPORTER NHAA-RELATED"/>
    <property type="match status" value="1"/>
</dbReference>
<accession>A0A368YLK1</accession>
<evidence type="ECO:0000256" key="7">
    <source>
        <dbReference type="SAM" id="Phobius"/>
    </source>
</evidence>
<dbReference type="GO" id="GO:0015385">
    <property type="term" value="F:sodium:proton antiporter activity"/>
    <property type="evidence" value="ECO:0007669"/>
    <property type="project" value="TreeGrafter"/>
</dbReference>
<evidence type="ECO:0000313" key="8">
    <source>
        <dbReference type="EMBL" id="RCW79034.1"/>
    </source>
</evidence>
<dbReference type="InterPro" id="IPR004670">
    <property type="entry name" value="NhaA"/>
</dbReference>
<feature type="transmembrane region" description="Helical" evidence="7">
    <location>
        <begin position="134"/>
        <end position="153"/>
    </location>
</feature>
<evidence type="ECO:0000256" key="1">
    <source>
        <dbReference type="ARBA" id="ARBA00004429"/>
    </source>
</evidence>
<evidence type="ECO:0000256" key="3">
    <source>
        <dbReference type="ARBA" id="ARBA00022475"/>
    </source>
</evidence>